<sequence>MIDYPEAELPIPQADYSAKVITNTATTTFASGRPRRRRLGVGKYHAAKLNWQLSPEEYDFFMGWWEHVLKLGTAPFSIVMATGALLGPHSVLLVGDPESTLQDYFWKVSCDAVILGKPELPEYEVALRAQGTQVADFPALEDGLNTVVNIDYPAILEG</sequence>
<proteinExistence type="predicted"/>
<organism evidence="1 2">
    <name type="scientific">Janthinobacterium phage vB_JliS-Donnerlittchen</name>
    <dbReference type="NCBI Taxonomy" id="2948610"/>
    <lineage>
        <taxon>Viruses</taxon>
        <taxon>Duplodnaviria</taxon>
        <taxon>Heunggongvirae</taxon>
        <taxon>Uroviricota</taxon>
        <taxon>Caudoviricetes</taxon>
        <taxon>Mesyanzhinovviridae</taxon>
        <taxon>Bradleyvirinae</taxon>
        <taxon>Donnerlittchenvirus</taxon>
        <taxon>Donnerlittchenvirus donnerlittchenvirus</taxon>
    </lineage>
</organism>
<name>A0A9E7SM33_9CAUD</name>
<gene>
    <name evidence="1" type="ORF">DONNERLITTCHEN_00110</name>
</gene>
<reference evidence="1" key="1">
    <citation type="submission" date="2022-05" db="EMBL/GenBank/DDBJ databases">
        <authorList>
            <person name="Friedrich I."/>
            <person name="Poehlein A."/>
            <person name="Schneider D."/>
            <person name="Hertel R."/>
            <person name="Daniel R."/>
        </authorList>
    </citation>
    <scope>NUCLEOTIDE SEQUENCE</scope>
</reference>
<evidence type="ECO:0000313" key="2">
    <source>
        <dbReference type="Proteomes" id="UP001057102"/>
    </source>
</evidence>
<dbReference type="EMBL" id="ON529854">
    <property type="protein sequence ID" value="USN14412.1"/>
    <property type="molecule type" value="Genomic_DNA"/>
</dbReference>
<keyword evidence="2" id="KW-1185">Reference proteome</keyword>
<protein>
    <submittedName>
        <fullName evidence="1">Uncharacterized protein</fullName>
    </submittedName>
</protein>
<evidence type="ECO:0000313" key="1">
    <source>
        <dbReference type="EMBL" id="USN14412.1"/>
    </source>
</evidence>
<dbReference type="Proteomes" id="UP001057102">
    <property type="component" value="Segment"/>
</dbReference>
<accession>A0A9E7SM33</accession>